<dbReference type="eggNOG" id="COG5184">
    <property type="taxonomic scope" value="Bacteria"/>
</dbReference>
<dbReference type="STRING" id="421072.SAMN04488097_1288"/>
<sequence length="987" mass="111151">MKKIYFLFSLITGLLLHAQNNSLGTKKFLQVNTYNGGQILNTIFDFDGNHISVGYANGSYTFLNEAMPTIGLDDLYIAKTNKFTKEKIWLKTFNAGTKGKIRPVTINVDSENNIYVACTLQGQILINGETFSTTSPRTSIKLLLKLSSSGDVIWGKNIEHSISNSASIHIENQNLVLFNGSTTFSIFNKDSGDLMLTKSLSNLNISTVKLKNSQIYLGARTMADIQILGKTILRQNAIIIRTDLNFTEDAFIRFYPQNSPDTTSSAIRINDIMIDEDNAVYYAATYPSTTIISSENHSGTIVNGATTSSSGSKNLWLGKYNPELTVSAWFYGSAFNNLSTNSFFDGVKLYKGEEGSLHFIMNSPKSSITYKGEYISFQERGMISIKNDGTLISSSDFVSPFDLGSNRADISIYIDNGDTFTSFSQNPNSYISKKAFNEKDFSNYHTYSSSGNYGYLSSRELFKVYENGEIFNSYITNGKILNYFGQENESAVNNNIISKISTTGNLEWMIKADGIIDNYSGYWIEGHRLDINTEKEVVSVFNCYKDDFSNCKITDSQGHSQEFEYARASISKFDQTGAFKWSKDLAYGIYWPGPLSTRDISAYYDNEGNIIIVGKTSSSQLLYGGEYLQVNGNGFFILKLDANGNKLFFKSFPYQTNSELFTRFDQQNNIFMFFNVENQNSDMYFDNVTVPQNGQNSNKFVLLKMNPQGTVLGAKNYLSSGVPNTDYQSTAVKFDGDDFVLYGHTYSNMNLQNETFTNPYPNSSSYSTALISKVNINGDVLWSHPFFSSDYSNSPFSETKNLNSNNLDFDSDKNIYLVDIWNQSINYRGQEIPLTGYKSMFFKLDAFGNLKYHKEIDDPSSNTYLSIYGKDKVAIIGNSTSNFVLDNLVNDQGGFNNYILFLEKEELATQEFQKNIFNLYPNPTSDFIHIDTKEKINSIEVYDATGRKVDSKINHENQVDVTKLLKGLYYIRINTDAKSLTSKFIKN</sequence>
<gene>
    <name evidence="4" type="ORF">IO89_01640</name>
</gene>
<dbReference type="OrthoDB" id="9811934at2"/>
<protein>
    <recommendedName>
        <fullName evidence="3">Secretion system C-terminal sorting domain-containing protein</fullName>
    </recommendedName>
</protein>
<reference evidence="4 5" key="1">
    <citation type="submission" date="2014-07" db="EMBL/GenBank/DDBJ databases">
        <title>Epilithonimonas lactis LMG 22401 Genome.</title>
        <authorList>
            <person name="Pipes S.E."/>
            <person name="Stropko S.J."/>
        </authorList>
    </citation>
    <scope>NUCLEOTIDE SEQUENCE [LARGE SCALE GENOMIC DNA]</scope>
    <source>
        <strain evidence="4 5">LMG 24401</strain>
    </source>
</reference>
<proteinExistence type="predicted"/>
<dbReference type="EMBL" id="JPLY01000001">
    <property type="protein sequence ID" value="KFC23319.1"/>
    <property type="molecule type" value="Genomic_DNA"/>
</dbReference>
<feature type="domain" description="Secretion system C-terminal sorting" evidence="3">
    <location>
        <begin position="919"/>
        <end position="985"/>
    </location>
</feature>
<keyword evidence="1 2" id="KW-0732">Signal</keyword>
<dbReference type="InterPro" id="IPR026444">
    <property type="entry name" value="Secre_tail"/>
</dbReference>
<dbReference type="RefSeq" id="WP_034973071.1">
    <property type="nucleotide sequence ID" value="NZ_FOFI01000002.1"/>
</dbReference>
<accession>A0A085BLH4</accession>
<organism evidence="4 5">
    <name type="scientific">Epilithonimonas lactis</name>
    <dbReference type="NCBI Taxonomy" id="421072"/>
    <lineage>
        <taxon>Bacteria</taxon>
        <taxon>Pseudomonadati</taxon>
        <taxon>Bacteroidota</taxon>
        <taxon>Flavobacteriia</taxon>
        <taxon>Flavobacteriales</taxon>
        <taxon>Weeksellaceae</taxon>
        <taxon>Chryseobacterium group</taxon>
        <taxon>Epilithonimonas</taxon>
    </lineage>
</organism>
<dbReference type="NCBIfam" id="TIGR04183">
    <property type="entry name" value="Por_Secre_tail"/>
    <property type="match status" value="1"/>
</dbReference>
<evidence type="ECO:0000313" key="5">
    <source>
        <dbReference type="Proteomes" id="UP000028623"/>
    </source>
</evidence>
<dbReference type="AlphaFoldDB" id="A0A085BLH4"/>
<evidence type="ECO:0000256" key="1">
    <source>
        <dbReference type="ARBA" id="ARBA00022729"/>
    </source>
</evidence>
<feature type="signal peptide" evidence="2">
    <location>
        <begin position="1"/>
        <end position="18"/>
    </location>
</feature>
<name>A0A085BLH4_9FLAO</name>
<keyword evidence="5" id="KW-1185">Reference proteome</keyword>
<comment type="caution">
    <text evidence="4">The sequence shown here is derived from an EMBL/GenBank/DDBJ whole genome shotgun (WGS) entry which is preliminary data.</text>
</comment>
<evidence type="ECO:0000259" key="3">
    <source>
        <dbReference type="Pfam" id="PF18962"/>
    </source>
</evidence>
<evidence type="ECO:0000313" key="4">
    <source>
        <dbReference type="EMBL" id="KFC23319.1"/>
    </source>
</evidence>
<dbReference type="Pfam" id="PF18962">
    <property type="entry name" value="Por_Secre_tail"/>
    <property type="match status" value="1"/>
</dbReference>
<feature type="chain" id="PRO_5001787154" description="Secretion system C-terminal sorting domain-containing protein" evidence="2">
    <location>
        <begin position="19"/>
        <end position="987"/>
    </location>
</feature>
<dbReference type="Proteomes" id="UP000028623">
    <property type="component" value="Unassembled WGS sequence"/>
</dbReference>
<evidence type="ECO:0000256" key="2">
    <source>
        <dbReference type="SAM" id="SignalP"/>
    </source>
</evidence>